<evidence type="ECO:0000313" key="3">
    <source>
        <dbReference type="Proteomes" id="UP000284338"/>
    </source>
</evidence>
<evidence type="ECO:0000256" key="1">
    <source>
        <dbReference type="SAM" id="SignalP"/>
    </source>
</evidence>
<gene>
    <name evidence="2" type="ORF">D4100_22735</name>
</gene>
<proteinExistence type="predicted"/>
<dbReference type="SUPFAM" id="SSF49401">
    <property type="entry name" value="Bacterial adhesins"/>
    <property type="match status" value="1"/>
</dbReference>
<dbReference type="GO" id="GO:0009289">
    <property type="term" value="C:pilus"/>
    <property type="evidence" value="ECO:0007669"/>
    <property type="project" value="InterPro"/>
</dbReference>
<dbReference type="PANTHER" id="PTHR33420:SF12">
    <property type="entry name" value="FIMBRIN-LIKE PROTEIN FIMI-RELATED"/>
    <property type="match status" value="1"/>
</dbReference>
<sequence>MKRLTGYVAFSLLAVLLVRLPVATASTPAGWGRVNMEGAILDTACAIEAGSRDQSIEMSTLPLSQIIRDGQGLTKPFTIRLVNCVLSRATAGLPDWQRFQVTFDGDGRNGLFQVHGEARGVALQITDARGNIALPGKPLPMSDVNPGNMDLNYFLRLVGDQNVLRVGEYYSAVRFKLDYY</sequence>
<dbReference type="PANTHER" id="PTHR33420">
    <property type="entry name" value="FIMBRIAL SUBUNIT ELFA-RELATED"/>
    <property type="match status" value="1"/>
</dbReference>
<dbReference type="Gene3D" id="2.60.40.1090">
    <property type="entry name" value="Fimbrial-type adhesion domain"/>
    <property type="match status" value="1"/>
</dbReference>
<feature type="signal peptide" evidence="1">
    <location>
        <begin position="1"/>
        <end position="25"/>
    </location>
</feature>
<evidence type="ECO:0000313" key="2">
    <source>
        <dbReference type="EMBL" id="RJF53301.1"/>
    </source>
</evidence>
<keyword evidence="1" id="KW-0732">Signal</keyword>
<dbReference type="AlphaFoldDB" id="A0AA93BVP4"/>
<dbReference type="GO" id="GO:0043709">
    <property type="term" value="P:cell adhesion involved in single-species biofilm formation"/>
    <property type="evidence" value="ECO:0007669"/>
    <property type="project" value="TreeGrafter"/>
</dbReference>
<dbReference type="EMBL" id="QYYG01000010">
    <property type="protein sequence ID" value="RJF53301.1"/>
    <property type="molecule type" value="Genomic_DNA"/>
</dbReference>
<dbReference type="RefSeq" id="WP_119805306.1">
    <property type="nucleotide sequence ID" value="NZ_QYYG01000010.1"/>
</dbReference>
<name>A0AA93BVP4_9GAMM</name>
<organism evidence="2 3">
    <name type="scientific">Serratia inhibens</name>
    <dbReference type="NCBI Taxonomy" id="2338073"/>
    <lineage>
        <taxon>Bacteria</taxon>
        <taxon>Pseudomonadati</taxon>
        <taxon>Pseudomonadota</taxon>
        <taxon>Gammaproteobacteria</taxon>
        <taxon>Enterobacterales</taxon>
        <taxon>Yersiniaceae</taxon>
        <taxon>Serratia</taxon>
    </lineage>
</organism>
<comment type="caution">
    <text evidence="2">The sequence shown here is derived from an EMBL/GenBank/DDBJ whole genome shotgun (WGS) entry which is preliminary data.</text>
</comment>
<reference evidence="2 3" key="1">
    <citation type="submission" date="2018-09" db="EMBL/GenBank/DDBJ databases">
        <title>Draft genome of a novel serratia sp. strain with antifungal activity.</title>
        <authorList>
            <person name="Dichmann S.I."/>
            <person name="Park B.P."/>
            <person name="Pathiraja D."/>
            <person name="Choi I.-G."/>
            <person name="Stougaard P."/>
            <person name="Hennessy R.C."/>
        </authorList>
    </citation>
    <scope>NUCLEOTIDE SEQUENCE [LARGE SCALE GENOMIC DNA]</scope>
    <source>
        <strain evidence="2 3">S40</strain>
    </source>
</reference>
<accession>A0AA93BVP4</accession>
<dbReference type="Proteomes" id="UP000284338">
    <property type="component" value="Unassembled WGS sequence"/>
</dbReference>
<dbReference type="InterPro" id="IPR050263">
    <property type="entry name" value="Bact_Fimbrial_Adh_Pro"/>
</dbReference>
<dbReference type="InterPro" id="IPR008966">
    <property type="entry name" value="Adhesion_dom_sf"/>
</dbReference>
<keyword evidence="3" id="KW-1185">Reference proteome</keyword>
<dbReference type="InterPro" id="IPR036937">
    <property type="entry name" value="Adhesion_dom_fimbrial_sf"/>
</dbReference>
<feature type="chain" id="PRO_5041671260" evidence="1">
    <location>
        <begin position="26"/>
        <end position="180"/>
    </location>
</feature>
<protein>
    <submittedName>
        <fullName evidence="2">Type 1 fimbrial protein</fullName>
    </submittedName>
</protein>